<keyword evidence="2 8" id="KW-0349">Heme</keyword>
<dbReference type="InterPro" id="IPR036909">
    <property type="entry name" value="Cyt_c-like_dom_sf"/>
</dbReference>
<feature type="signal peptide" evidence="10">
    <location>
        <begin position="1"/>
        <end position="22"/>
    </location>
</feature>
<evidence type="ECO:0000256" key="2">
    <source>
        <dbReference type="ARBA" id="ARBA00022617"/>
    </source>
</evidence>
<keyword evidence="5" id="KW-0574">Periplasm</keyword>
<feature type="domain" description="Cytochrome c" evidence="11">
    <location>
        <begin position="184"/>
        <end position="276"/>
    </location>
</feature>
<comment type="cofactor">
    <cofactor evidence="8">
        <name>heme</name>
        <dbReference type="ChEBI" id="CHEBI:30413"/>
    </cofactor>
    <text evidence="8">Binds 2 heme groups.</text>
</comment>
<feature type="binding site" description="covalent" evidence="8">
    <location>
        <position position="52"/>
    </location>
    <ligand>
        <name>heme c</name>
        <dbReference type="ChEBI" id="CHEBI:61717"/>
        <label>1</label>
    </ligand>
</feature>
<feature type="binding site" description="covalent" evidence="8">
    <location>
        <position position="199"/>
    </location>
    <ligand>
        <name>heme c</name>
        <dbReference type="ChEBI" id="CHEBI:61717"/>
        <label>2</label>
    </ligand>
</feature>
<evidence type="ECO:0000256" key="3">
    <source>
        <dbReference type="ARBA" id="ARBA00022723"/>
    </source>
</evidence>
<dbReference type="PANTHER" id="PTHR30600">
    <property type="entry name" value="CYTOCHROME C PEROXIDASE-RELATED"/>
    <property type="match status" value="1"/>
</dbReference>
<comment type="subcellular location">
    <subcellularLocation>
        <location evidence="1">Periplasm</location>
    </subcellularLocation>
</comment>
<dbReference type="GO" id="GO:0042597">
    <property type="term" value="C:periplasmic space"/>
    <property type="evidence" value="ECO:0007669"/>
    <property type="project" value="UniProtKB-SubCell"/>
</dbReference>
<dbReference type="InterPro" id="IPR026259">
    <property type="entry name" value="MauG/Cytc_peroxidase"/>
</dbReference>
<keyword evidence="7 9" id="KW-0408">Iron</keyword>
<evidence type="ECO:0000313" key="13">
    <source>
        <dbReference type="Proteomes" id="UP000077786"/>
    </source>
</evidence>
<evidence type="ECO:0000256" key="7">
    <source>
        <dbReference type="ARBA" id="ARBA00023004"/>
    </source>
</evidence>
<gene>
    <name evidence="12" type="ORF">A0123_01605</name>
</gene>
<organism evidence="12 13">
    <name type="scientific">Gluconobacter cerinus</name>
    <dbReference type="NCBI Taxonomy" id="38307"/>
    <lineage>
        <taxon>Bacteria</taxon>
        <taxon>Pseudomonadati</taxon>
        <taxon>Pseudomonadota</taxon>
        <taxon>Alphaproteobacteria</taxon>
        <taxon>Acetobacterales</taxon>
        <taxon>Acetobacteraceae</taxon>
        <taxon>Gluconobacter</taxon>
    </lineage>
</organism>
<dbReference type="InterPro" id="IPR009056">
    <property type="entry name" value="Cyt_c-like_dom"/>
</dbReference>
<dbReference type="AlphaFoldDB" id="A0A1B6VK15"/>
<evidence type="ECO:0000256" key="4">
    <source>
        <dbReference type="ARBA" id="ARBA00022729"/>
    </source>
</evidence>
<dbReference type="InterPro" id="IPR051395">
    <property type="entry name" value="Cytochrome_c_Peroxidase/MauG"/>
</dbReference>
<dbReference type="SUPFAM" id="SSF46626">
    <property type="entry name" value="Cytochrome c"/>
    <property type="match status" value="2"/>
</dbReference>
<dbReference type="Pfam" id="PF03150">
    <property type="entry name" value="CCP_MauG"/>
    <property type="match status" value="1"/>
</dbReference>
<evidence type="ECO:0000256" key="5">
    <source>
        <dbReference type="ARBA" id="ARBA00022764"/>
    </source>
</evidence>
<dbReference type="RefSeq" id="WP_064274352.1">
    <property type="nucleotide sequence ID" value="NZ_LUTU01000007.1"/>
</dbReference>
<keyword evidence="6" id="KW-0560">Oxidoreductase</keyword>
<keyword evidence="12" id="KW-0575">Peroxidase</keyword>
<dbReference type="Gene3D" id="1.10.760.10">
    <property type="entry name" value="Cytochrome c-like domain"/>
    <property type="match status" value="3"/>
</dbReference>
<dbReference type="GO" id="GO:0046872">
    <property type="term" value="F:metal ion binding"/>
    <property type="evidence" value="ECO:0007669"/>
    <property type="project" value="UniProtKB-KW"/>
</dbReference>
<dbReference type="OrthoDB" id="9805202at2"/>
<keyword evidence="3 9" id="KW-0479">Metal-binding</keyword>
<evidence type="ECO:0000259" key="11">
    <source>
        <dbReference type="PROSITE" id="PS51007"/>
    </source>
</evidence>
<feature type="binding site" description="axial binding residue" evidence="9">
    <location>
        <position position="203"/>
    </location>
    <ligand>
        <name>heme c</name>
        <dbReference type="ChEBI" id="CHEBI:61717"/>
        <label>2</label>
    </ligand>
    <ligandPart>
        <name>Fe</name>
        <dbReference type="ChEBI" id="CHEBI:18248"/>
    </ligandPart>
</feature>
<comment type="caution">
    <text evidence="12">The sequence shown here is derived from an EMBL/GenBank/DDBJ whole genome shotgun (WGS) entry which is preliminary data.</text>
</comment>
<dbReference type="Proteomes" id="UP000077786">
    <property type="component" value="Unassembled WGS sequence"/>
</dbReference>
<dbReference type="GO" id="GO:0004130">
    <property type="term" value="F:cytochrome-c peroxidase activity"/>
    <property type="evidence" value="ECO:0007669"/>
    <property type="project" value="TreeGrafter"/>
</dbReference>
<evidence type="ECO:0000256" key="9">
    <source>
        <dbReference type="PIRSR" id="PIRSR000294-2"/>
    </source>
</evidence>
<evidence type="ECO:0000256" key="1">
    <source>
        <dbReference type="ARBA" id="ARBA00004418"/>
    </source>
</evidence>
<dbReference type="PATRIC" id="fig|38307.3.peg.1653"/>
<dbReference type="PROSITE" id="PS51007">
    <property type="entry name" value="CYTC"/>
    <property type="match status" value="1"/>
</dbReference>
<evidence type="ECO:0000313" key="12">
    <source>
        <dbReference type="EMBL" id="OAJ67563.1"/>
    </source>
</evidence>
<keyword evidence="4 10" id="KW-0732">Signal</keyword>
<accession>A0A1B6VK15</accession>
<proteinExistence type="predicted"/>
<feature type="binding site" description="covalent" evidence="8">
    <location>
        <position position="55"/>
    </location>
    <ligand>
        <name>heme c</name>
        <dbReference type="ChEBI" id="CHEBI:61717"/>
        <label>1</label>
    </ligand>
</feature>
<reference evidence="12 13" key="1">
    <citation type="submission" date="2016-03" db="EMBL/GenBank/DDBJ databases">
        <title>Draft genome sequence of Gluconobacter cerinus strain CECT 9110.</title>
        <authorList>
            <person name="Sainz F."/>
            <person name="Mas A."/>
            <person name="Torija M.J."/>
        </authorList>
    </citation>
    <scope>NUCLEOTIDE SEQUENCE [LARGE SCALE GENOMIC DNA]</scope>
    <source>
        <strain evidence="12 13">CECT 9110</strain>
    </source>
</reference>
<dbReference type="GO" id="GO:0009055">
    <property type="term" value="F:electron transfer activity"/>
    <property type="evidence" value="ECO:0007669"/>
    <property type="project" value="InterPro"/>
</dbReference>
<evidence type="ECO:0000256" key="8">
    <source>
        <dbReference type="PIRSR" id="PIRSR000294-1"/>
    </source>
</evidence>
<sequence>MRYPIVLFLSFLTTGATFSAIAANISPTAAKIELGHRLFYDADLSLDGSMSCATCHEQRHAFSDGNPTHPGVTDEDGVRNVPPLVNVGQFHTLTWINQHVTTLEDQFFIPLSGHHPVEMGMTDMPELVRRLSANLCYRLLFSKAFPEKNIPIDARSVAQAVSAFERELISDKSPWDLRLSGATRSQANGKKIFFGKGKCSSCHQPPLFTDQEFHTLSTSYSEPIRTPSLRNVEVTAPYLHDGSAPTLRDAILAHPKGTLLSQNELIDLAAFLKLLTDQNFLSDASLGLPSEECPISTQ</sequence>
<feature type="binding site" description="axial binding residue" evidence="9">
    <location>
        <position position="56"/>
    </location>
    <ligand>
        <name>heme c</name>
        <dbReference type="ChEBI" id="CHEBI:61717"/>
        <label>1</label>
    </ligand>
    <ligandPart>
        <name>Fe</name>
        <dbReference type="ChEBI" id="CHEBI:18248"/>
    </ligandPart>
</feature>
<dbReference type="GO" id="GO:0020037">
    <property type="term" value="F:heme binding"/>
    <property type="evidence" value="ECO:0007669"/>
    <property type="project" value="InterPro"/>
</dbReference>
<protein>
    <submittedName>
        <fullName evidence="12">Cytochrome C peroxidase</fullName>
    </submittedName>
</protein>
<comment type="PTM">
    <text evidence="8">Binds 2 heme groups per subunit.</text>
</comment>
<name>A0A1B6VK15_9PROT</name>
<feature type="chain" id="PRO_5008590057" evidence="10">
    <location>
        <begin position="23"/>
        <end position="298"/>
    </location>
</feature>
<evidence type="ECO:0000256" key="10">
    <source>
        <dbReference type="SAM" id="SignalP"/>
    </source>
</evidence>
<feature type="binding site" description="covalent" evidence="8">
    <location>
        <position position="202"/>
    </location>
    <ligand>
        <name>heme c</name>
        <dbReference type="ChEBI" id="CHEBI:61717"/>
        <label>2</label>
    </ligand>
</feature>
<dbReference type="EMBL" id="LUTU01000007">
    <property type="protein sequence ID" value="OAJ67563.1"/>
    <property type="molecule type" value="Genomic_DNA"/>
</dbReference>
<dbReference type="InterPro" id="IPR004852">
    <property type="entry name" value="Di-haem_cyt_c_peroxidsae"/>
</dbReference>
<dbReference type="PIRSF" id="PIRSF000294">
    <property type="entry name" value="Cytochrome-c_peroxidase"/>
    <property type="match status" value="1"/>
</dbReference>
<evidence type="ECO:0000256" key="6">
    <source>
        <dbReference type="ARBA" id="ARBA00023002"/>
    </source>
</evidence>